<feature type="compositionally biased region" description="Polar residues" evidence="1">
    <location>
        <begin position="67"/>
        <end position="86"/>
    </location>
</feature>
<feature type="compositionally biased region" description="Basic residues" evidence="1">
    <location>
        <begin position="95"/>
        <end position="104"/>
    </location>
</feature>
<feature type="chain" id="PRO_5003822940" evidence="2">
    <location>
        <begin position="17"/>
        <end position="175"/>
    </location>
</feature>
<dbReference type="InParanoid" id="J9D4A0"/>
<organism evidence="3 4">
    <name type="scientific">Edhazardia aedis (strain USNM 41457)</name>
    <name type="common">Microsporidian parasite</name>
    <dbReference type="NCBI Taxonomy" id="1003232"/>
    <lineage>
        <taxon>Eukaryota</taxon>
        <taxon>Fungi</taxon>
        <taxon>Fungi incertae sedis</taxon>
        <taxon>Microsporidia</taxon>
        <taxon>Edhazardia</taxon>
    </lineage>
</organism>
<evidence type="ECO:0000313" key="3">
    <source>
        <dbReference type="EMBL" id="EJW02379.1"/>
    </source>
</evidence>
<dbReference type="Proteomes" id="UP000003163">
    <property type="component" value="Unassembled WGS sequence"/>
</dbReference>
<sequence length="175" mass="20349">MLFFVFSASFVKFVFSIKNILPNGHLSNGLKDNTKPTESTKKKRKEKEETKNLEVSKPGISGRTRYNLRSNVTGQNDLTTRGSQNEPVKKPREVYRRKKNDSRKPKYALKPKKEKEILNKIFKFTHKQARMMPAKYIQSVDLLNLGKLCYELAIKNVNQILENPETNIKFRDSNN</sequence>
<dbReference type="AlphaFoldDB" id="J9D4A0"/>
<name>J9D4A0_EDHAE</name>
<comment type="caution">
    <text evidence="3">The sequence shown here is derived from an EMBL/GenBank/DDBJ whole genome shotgun (WGS) entry which is preliminary data.</text>
</comment>
<keyword evidence="2" id="KW-0732">Signal</keyword>
<feature type="compositionally biased region" description="Basic and acidic residues" evidence="1">
    <location>
        <begin position="32"/>
        <end position="54"/>
    </location>
</feature>
<reference evidence="4" key="2">
    <citation type="submission" date="2015-07" db="EMBL/GenBank/DDBJ databases">
        <title>Contrasting host-pathogen interactions and genome evolution in two generalist and specialist microsporidian pathogens of mosquitoes.</title>
        <authorList>
            <consortium name="The Broad Institute Genomics Platform"/>
            <consortium name="The Broad Institute Genome Sequencing Center for Infectious Disease"/>
            <person name="Cuomo C.A."/>
            <person name="Sanscrainte N.D."/>
            <person name="Goldberg J.M."/>
            <person name="Heiman D."/>
            <person name="Young S."/>
            <person name="Zeng Q."/>
            <person name="Becnel J.J."/>
            <person name="Birren B.W."/>
        </authorList>
    </citation>
    <scope>NUCLEOTIDE SEQUENCE [LARGE SCALE GENOMIC DNA]</scope>
    <source>
        <strain evidence="4">USNM 41457</strain>
    </source>
</reference>
<evidence type="ECO:0000313" key="4">
    <source>
        <dbReference type="Proteomes" id="UP000003163"/>
    </source>
</evidence>
<reference evidence="3 4" key="1">
    <citation type="submission" date="2011-08" db="EMBL/GenBank/DDBJ databases">
        <authorList>
            <person name="Liu Z.J."/>
            <person name="Shi F.L."/>
            <person name="Lu J.Q."/>
            <person name="Li M."/>
            <person name="Wang Z.L."/>
        </authorList>
    </citation>
    <scope>NUCLEOTIDE SEQUENCE [LARGE SCALE GENOMIC DNA]</scope>
    <source>
        <strain evidence="3 4">USNM 41457</strain>
    </source>
</reference>
<feature type="signal peptide" evidence="2">
    <location>
        <begin position="1"/>
        <end position="16"/>
    </location>
</feature>
<proteinExistence type="predicted"/>
<evidence type="ECO:0000256" key="2">
    <source>
        <dbReference type="SAM" id="SignalP"/>
    </source>
</evidence>
<keyword evidence="4" id="KW-1185">Reference proteome</keyword>
<feature type="region of interest" description="Disordered" evidence="1">
    <location>
        <begin position="24"/>
        <end position="104"/>
    </location>
</feature>
<gene>
    <name evidence="3" type="ORF">EDEG_03194</name>
</gene>
<accession>J9D4A0</accession>
<dbReference type="EMBL" id="AFBI03000075">
    <property type="protein sequence ID" value="EJW02379.1"/>
    <property type="molecule type" value="Genomic_DNA"/>
</dbReference>
<protein>
    <submittedName>
        <fullName evidence="3">Uncharacterized protein</fullName>
    </submittedName>
</protein>
<evidence type="ECO:0000256" key="1">
    <source>
        <dbReference type="SAM" id="MobiDB-lite"/>
    </source>
</evidence>
<dbReference type="VEuPathDB" id="MicrosporidiaDB:EDEG_03194"/>
<dbReference type="HOGENOM" id="CLU_1532529_0_0_1"/>